<evidence type="ECO:0000256" key="1">
    <source>
        <dbReference type="SAM" id="Coils"/>
    </source>
</evidence>
<feature type="compositionally biased region" description="Low complexity" evidence="2">
    <location>
        <begin position="1036"/>
        <end position="1046"/>
    </location>
</feature>
<organism evidence="3 4">
    <name type="scientific">Pseudocercospora fijiensis (strain CIRAD86)</name>
    <name type="common">Black leaf streak disease fungus</name>
    <name type="synonym">Mycosphaerella fijiensis</name>
    <dbReference type="NCBI Taxonomy" id="383855"/>
    <lineage>
        <taxon>Eukaryota</taxon>
        <taxon>Fungi</taxon>
        <taxon>Dikarya</taxon>
        <taxon>Ascomycota</taxon>
        <taxon>Pezizomycotina</taxon>
        <taxon>Dothideomycetes</taxon>
        <taxon>Dothideomycetidae</taxon>
        <taxon>Mycosphaerellales</taxon>
        <taxon>Mycosphaerellaceae</taxon>
        <taxon>Pseudocercospora</taxon>
    </lineage>
</organism>
<dbReference type="OrthoDB" id="3646651at2759"/>
<sequence length="1187" mass="134444">MTSVFDLCTYYNEPIMLSSNDNNAGQRDPEIEAMSAFQSSRNFQMNDGSSKLRWSSRDAADALRQQKYNLDWEPEQDPPVDGAQGDIEDEPVDDQLGAISTKKLIDGETIEGVAESDEIDEQSFSIQIPGTGEDEDFESIPDVPSWHSRAKTIMAIYRDVFRTLSQAGWSPTDSWMLISSFFDQAKRDLLYRKETTPGLTQRVLDAAEDDDWKSMYCDPFKREYLMRLYEEIEPSYLAHKLFMLYSHRLDEGFDVHLLNAILKRCARTERDPDDAFNKFREETSWDAENALFMWVPALQRLVAPEWTNDELAPPPGGRTIWHPSFIYLDDEAEERHDIMHRNIIEAFADEILWFHRRHISPVDAFNTVYHVWNEHFSNAEDQFYQDHDACVDLIRTFYKPGEEQLKTQIGWVEIDLEQAVYKLVPRHERVVVREAFAELLSRGFNVEYLLQALRGYSLNANPVATFFAYLDQLNPEEELLDWVKGLRELYGPEDHSGDSESSFSSSSSSSDDSDGDVETFRSQEGSSPTSTSKSYVTARGSPASRSTNSYHSAQGSPSSKSNNSSIKDKTPSPKKSASPRARKSPSPAQSYIRFPSDSPAPSHTSDRFLTDFRHTAARQFTELFHDLRRRAWGPARSWRLVSVLAYYFTRMVPSDVLEDDESLSRFVWERSKDSTHFNEIFDAWRHHIYSPGGPVHNAAAEIYPPSARDRFIRAVDAAIGRGMDLSQILDRWETALGRTLSRPSNAVTDLIEWLESADWPSDALFEWIPDFEEVWYSVEQEIDDETGESTLPEINDRVDPPITPIDQLLAEIARAGEDDHEQASNEEEDESHTGSHSNSSENDSDMPDLVPGSEDDDDQDDDDGGDAPGPTATAQDEPGDAEDLPPEGNQGYPAYEGDSTFGPDFSSGGDQLRDNLPSYPNLAEDLGYDVSPAFDATNFPDEDFYNNDWHEGREVVGSDQEIFDQDMREAEEEFDRQQQEELELLAATGNPYSCDFDWDGDVFDDFSRGPVKYVDGETQTSPRTVIDTPMPDAPGSSSSSSSSSSSDDIVRSPRTPPLTPRASDIPIPGTPFATQFHNSRSTSSRPAWKDPKVKKVEPLRYANRLEQPRRLPNTPTKSHQPPSPKRKERKENKCEACGRAFRTPKKAKAKAKAKRVSSKGAVEKGVAVEQTPRRSTRERRRPARYDS</sequence>
<reference evidence="3 4" key="1">
    <citation type="journal article" date="2012" name="PLoS Pathog.">
        <title>Diverse lifestyles and strategies of plant pathogenesis encoded in the genomes of eighteen Dothideomycetes fungi.</title>
        <authorList>
            <person name="Ohm R.A."/>
            <person name="Feau N."/>
            <person name="Henrissat B."/>
            <person name="Schoch C.L."/>
            <person name="Horwitz B.A."/>
            <person name="Barry K.W."/>
            <person name="Condon B.J."/>
            <person name="Copeland A.C."/>
            <person name="Dhillon B."/>
            <person name="Glaser F."/>
            <person name="Hesse C.N."/>
            <person name="Kosti I."/>
            <person name="LaButti K."/>
            <person name="Lindquist E.A."/>
            <person name="Lucas S."/>
            <person name="Salamov A.A."/>
            <person name="Bradshaw R.E."/>
            <person name="Ciuffetti L."/>
            <person name="Hamelin R.C."/>
            <person name="Kema G.H.J."/>
            <person name="Lawrence C."/>
            <person name="Scott J.A."/>
            <person name="Spatafora J.W."/>
            <person name="Turgeon B.G."/>
            <person name="de Wit P.J.G.M."/>
            <person name="Zhong S."/>
            <person name="Goodwin S.B."/>
            <person name="Grigoriev I.V."/>
        </authorList>
    </citation>
    <scope>NUCLEOTIDE SEQUENCE [LARGE SCALE GENOMIC DNA]</scope>
    <source>
        <strain evidence="3 4">CIRAD86</strain>
    </source>
</reference>
<dbReference type="eggNOG" id="ENOG502RP17">
    <property type="taxonomic scope" value="Eukaryota"/>
</dbReference>
<feature type="compositionally biased region" description="Low complexity" evidence="2">
    <location>
        <begin position="499"/>
        <end position="510"/>
    </location>
</feature>
<accession>M3A8R3</accession>
<dbReference type="GeneID" id="19333548"/>
<evidence type="ECO:0000313" key="3">
    <source>
        <dbReference type="EMBL" id="EME81016.1"/>
    </source>
</evidence>
<feature type="compositionally biased region" description="Low complexity" evidence="2">
    <location>
        <begin position="573"/>
        <end position="588"/>
    </location>
</feature>
<dbReference type="HOGENOM" id="CLU_272257_0_0_1"/>
<dbReference type="VEuPathDB" id="FungiDB:MYCFIDRAFT_176360"/>
<gene>
    <name evidence="3" type="ORF">MYCFIDRAFT_176360</name>
</gene>
<proteinExistence type="predicted"/>
<feature type="compositionally biased region" description="Acidic residues" evidence="2">
    <location>
        <begin position="853"/>
        <end position="865"/>
    </location>
</feature>
<feature type="compositionally biased region" description="Basic residues" evidence="2">
    <location>
        <begin position="1174"/>
        <end position="1187"/>
    </location>
</feature>
<evidence type="ECO:0000313" key="4">
    <source>
        <dbReference type="Proteomes" id="UP000016932"/>
    </source>
</evidence>
<dbReference type="RefSeq" id="XP_007928331.1">
    <property type="nucleotide sequence ID" value="XM_007930140.1"/>
</dbReference>
<feature type="compositionally biased region" description="Polar residues" evidence="2">
    <location>
        <begin position="543"/>
        <end position="555"/>
    </location>
</feature>
<feature type="compositionally biased region" description="Basic and acidic residues" evidence="2">
    <location>
        <begin position="1087"/>
        <end position="1098"/>
    </location>
</feature>
<feature type="coiled-coil region" evidence="1">
    <location>
        <begin position="960"/>
        <end position="987"/>
    </location>
</feature>
<dbReference type="KEGG" id="pfj:MYCFIDRAFT_176360"/>
<evidence type="ECO:0000256" key="2">
    <source>
        <dbReference type="SAM" id="MobiDB-lite"/>
    </source>
</evidence>
<feature type="region of interest" description="Disordered" evidence="2">
    <location>
        <begin position="817"/>
        <end position="924"/>
    </location>
</feature>
<keyword evidence="4" id="KW-1185">Reference proteome</keyword>
<name>M3A8R3_PSEFD</name>
<dbReference type="Proteomes" id="UP000016932">
    <property type="component" value="Unassembled WGS sequence"/>
</dbReference>
<feature type="region of interest" description="Disordered" evidence="2">
    <location>
        <begin position="1007"/>
        <end position="1187"/>
    </location>
</feature>
<feature type="compositionally biased region" description="Basic residues" evidence="2">
    <location>
        <begin position="1142"/>
        <end position="1157"/>
    </location>
</feature>
<feature type="compositionally biased region" description="Polar residues" evidence="2">
    <location>
        <begin position="1072"/>
        <end position="1085"/>
    </location>
</feature>
<protein>
    <submittedName>
        <fullName evidence="3">Uncharacterized protein</fullName>
    </submittedName>
</protein>
<keyword evidence="1" id="KW-0175">Coiled coil</keyword>
<dbReference type="EMBL" id="KB446560">
    <property type="protein sequence ID" value="EME81016.1"/>
    <property type="molecule type" value="Genomic_DNA"/>
</dbReference>
<feature type="compositionally biased region" description="Low complexity" evidence="2">
    <location>
        <begin position="556"/>
        <end position="565"/>
    </location>
</feature>
<feature type="region of interest" description="Disordered" evidence="2">
    <location>
        <begin position="68"/>
        <end position="90"/>
    </location>
</feature>
<feature type="compositionally biased region" description="Polar residues" evidence="2">
    <location>
        <begin position="520"/>
        <end position="535"/>
    </location>
</feature>
<feature type="region of interest" description="Disordered" evidence="2">
    <location>
        <begin position="491"/>
        <end position="606"/>
    </location>
</feature>
<dbReference type="AlphaFoldDB" id="M3A8R3"/>